<feature type="domain" description="DOT1" evidence="13">
    <location>
        <begin position="15"/>
        <end position="324"/>
    </location>
</feature>
<dbReference type="GO" id="GO:0005634">
    <property type="term" value="C:nucleus"/>
    <property type="evidence" value="ECO:0007669"/>
    <property type="project" value="UniProtKB-SubCell"/>
</dbReference>
<dbReference type="GO" id="GO:0000077">
    <property type="term" value="P:DNA damage checkpoint signaling"/>
    <property type="evidence" value="ECO:0007669"/>
    <property type="project" value="TreeGrafter"/>
</dbReference>
<dbReference type="Proteomes" id="UP000518752">
    <property type="component" value="Unassembled WGS sequence"/>
</dbReference>
<organism evidence="14 15">
    <name type="scientific">Collybiopsis confluens</name>
    <dbReference type="NCBI Taxonomy" id="2823264"/>
    <lineage>
        <taxon>Eukaryota</taxon>
        <taxon>Fungi</taxon>
        <taxon>Dikarya</taxon>
        <taxon>Basidiomycota</taxon>
        <taxon>Agaricomycotina</taxon>
        <taxon>Agaricomycetes</taxon>
        <taxon>Agaricomycetidae</taxon>
        <taxon>Agaricales</taxon>
        <taxon>Marasmiineae</taxon>
        <taxon>Omphalotaceae</taxon>
        <taxon>Collybiopsis</taxon>
    </lineage>
</organism>
<comment type="function">
    <text evidence="11">Histone methyltransferase that specifically trimethylates histone H3 to form H3K79me3. This methylation is required for telomere silencing and for the pachytene checkpoint during the meiotic cell cycle by allowing the recruitment of RAD9 to double strand breaks. Nucleosomes are preferred as substrate compared to free histone.</text>
</comment>
<comment type="subcellular location">
    <subcellularLocation>
        <location evidence="1 11">Nucleus</location>
    </subcellularLocation>
</comment>
<protein>
    <recommendedName>
        <fullName evidence="3 11">Histone-lysine N-methyltransferase, H3 lysine-79 specific</fullName>
        <ecNumber evidence="2 11">2.1.1.360</ecNumber>
    </recommendedName>
    <alternativeName>
        <fullName evidence="9 11">Histone H3-K79 methyltransferase</fullName>
    </alternativeName>
</protein>
<evidence type="ECO:0000313" key="14">
    <source>
        <dbReference type="EMBL" id="KAF5386318.1"/>
    </source>
</evidence>
<dbReference type="GO" id="GO:0006281">
    <property type="term" value="P:DNA repair"/>
    <property type="evidence" value="ECO:0007669"/>
    <property type="project" value="TreeGrafter"/>
</dbReference>
<proteinExistence type="inferred from homology"/>
<dbReference type="EMBL" id="JAACJN010000037">
    <property type="protein sequence ID" value="KAF5386318.1"/>
    <property type="molecule type" value="Genomic_DNA"/>
</dbReference>
<keyword evidence="7 11" id="KW-0156">Chromatin regulator</keyword>
<evidence type="ECO:0000256" key="9">
    <source>
        <dbReference type="ARBA" id="ARBA00029821"/>
    </source>
</evidence>
<dbReference type="Pfam" id="PF08123">
    <property type="entry name" value="DOT1"/>
    <property type="match status" value="1"/>
</dbReference>
<reference evidence="14 15" key="1">
    <citation type="journal article" date="2020" name="ISME J.">
        <title>Uncovering the hidden diversity of litter-decomposition mechanisms in mushroom-forming fungi.</title>
        <authorList>
            <person name="Floudas D."/>
            <person name="Bentzer J."/>
            <person name="Ahren D."/>
            <person name="Johansson T."/>
            <person name="Persson P."/>
            <person name="Tunlid A."/>
        </authorList>
    </citation>
    <scope>NUCLEOTIDE SEQUENCE [LARGE SCALE GENOMIC DNA]</scope>
    <source>
        <strain evidence="14 15">CBS 406.79</strain>
    </source>
</reference>
<evidence type="ECO:0000256" key="7">
    <source>
        <dbReference type="ARBA" id="ARBA00022853"/>
    </source>
</evidence>
<dbReference type="InterPro" id="IPR029063">
    <property type="entry name" value="SAM-dependent_MTases_sf"/>
</dbReference>
<dbReference type="EC" id="2.1.1.360" evidence="2 11"/>
<comment type="activity regulation">
    <text evidence="11">Ubiquitination of histone H2B to form H2BK123ub1 is required for efficient DOT1 methyltransferase activity on histone H3.</text>
</comment>
<evidence type="ECO:0000256" key="12">
    <source>
        <dbReference type="SAM" id="SignalP"/>
    </source>
</evidence>
<dbReference type="PANTHER" id="PTHR21451">
    <property type="entry name" value="HISTONE H3 METHYLTRANSFERASE"/>
    <property type="match status" value="1"/>
</dbReference>
<evidence type="ECO:0000256" key="1">
    <source>
        <dbReference type="ARBA" id="ARBA00004123"/>
    </source>
</evidence>
<dbReference type="GO" id="GO:0140956">
    <property type="term" value="F:histone H3K79 trimethyltransferase activity"/>
    <property type="evidence" value="ECO:0007669"/>
    <property type="project" value="UniProtKB-EC"/>
</dbReference>
<comment type="miscellaneous">
    <text evidence="11">In contrast to other lysine histone methyltransferases, it does not contain a SET domain, suggesting the existence of another mechanism for methylation of lysine residues of histones.</text>
</comment>
<evidence type="ECO:0000256" key="11">
    <source>
        <dbReference type="RuleBase" id="RU271113"/>
    </source>
</evidence>
<dbReference type="GO" id="GO:0032259">
    <property type="term" value="P:methylation"/>
    <property type="evidence" value="ECO:0007669"/>
    <property type="project" value="UniProtKB-KW"/>
</dbReference>
<dbReference type="OrthoDB" id="443402at2759"/>
<keyword evidence="4 11" id="KW-0489">Methyltransferase</keyword>
<dbReference type="SUPFAM" id="SSF53335">
    <property type="entry name" value="S-adenosyl-L-methionine-dependent methyltransferases"/>
    <property type="match status" value="1"/>
</dbReference>
<dbReference type="InterPro" id="IPR025789">
    <property type="entry name" value="DOT1_dom"/>
</dbReference>
<dbReference type="AlphaFoldDB" id="A0A8H5M9Y9"/>
<evidence type="ECO:0000256" key="2">
    <source>
        <dbReference type="ARBA" id="ARBA00012190"/>
    </source>
</evidence>
<feature type="signal peptide" evidence="12">
    <location>
        <begin position="1"/>
        <end position="25"/>
    </location>
</feature>
<sequence>MHPHLGNAILPQAFLLFLLAKPAARWFGYNPVEDLLANIALIYQCIQQEQDGEKDISQLLAAYVSRDFNSFTSTLSKINEFFKSQPTQPCPPSVYHQLLDNAYTNCIGPHLERLKVETNKAWSPEVFGELDPKFLEKIFEQANLDSRSIFLDLGSGVGNAVVLASTMKGCTAYGIEIRTVASVLASRLLQELRKKASLFNIPVGPAQVVQGDMLNDQRVQDWIKKADLILINNEVFGPTLNLALEPILLHTKVGARIVSLQRLLRGKTRATIKGPFAVVDGLYANDDTSWKNNGEVEVVVAVAVEVEVKVKVEVKVEVEVEAKVEEERVT</sequence>
<gene>
    <name evidence="14" type="ORF">D9757_008616</name>
</gene>
<keyword evidence="12" id="KW-0732">Signal</keyword>
<dbReference type="Gene3D" id="3.40.50.150">
    <property type="entry name" value="Vaccinia Virus protein VP39"/>
    <property type="match status" value="1"/>
</dbReference>
<keyword evidence="6 11" id="KW-0949">S-adenosyl-L-methionine</keyword>
<dbReference type="PANTHER" id="PTHR21451:SF0">
    <property type="entry name" value="HISTONE-LYSINE N-METHYLTRANSFERASE, H3 LYSINE-79 SPECIFIC"/>
    <property type="match status" value="1"/>
</dbReference>
<name>A0A8H5M9Y9_9AGAR</name>
<keyword evidence="8 11" id="KW-0539">Nucleus</keyword>
<feature type="chain" id="PRO_5034491476" description="Histone-lysine N-methyltransferase, H3 lysine-79 specific" evidence="12">
    <location>
        <begin position="26"/>
        <end position="330"/>
    </location>
</feature>
<keyword evidence="15" id="KW-1185">Reference proteome</keyword>
<evidence type="ECO:0000256" key="4">
    <source>
        <dbReference type="ARBA" id="ARBA00022603"/>
    </source>
</evidence>
<comment type="catalytic activity">
    <reaction evidence="10 11">
        <text>L-lysyl(79)-[histone H3] + 3 S-adenosyl-L-methionine = N(6),N(6),N(6)-trimethyl-L-lysyl(79)-[histone H3] + 3 S-adenosyl-L-homocysteine + 3 H(+)</text>
        <dbReference type="Rhea" id="RHEA:60328"/>
        <dbReference type="Rhea" id="RHEA-COMP:15549"/>
        <dbReference type="Rhea" id="RHEA-COMP:15552"/>
        <dbReference type="ChEBI" id="CHEBI:15378"/>
        <dbReference type="ChEBI" id="CHEBI:29969"/>
        <dbReference type="ChEBI" id="CHEBI:57856"/>
        <dbReference type="ChEBI" id="CHEBI:59789"/>
        <dbReference type="ChEBI" id="CHEBI:61961"/>
        <dbReference type="EC" id="2.1.1.360"/>
    </reaction>
</comment>
<comment type="caution">
    <text evidence="14">The sequence shown here is derived from an EMBL/GenBank/DDBJ whole genome shotgun (WGS) entry which is preliminary data.</text>
</comment>
<evidence type="ECO:0000256" key="10">
    <source>
        <dbReference type="ARBA" id="ARBA00047770"/>
    </source>
</evidence>
<dbReference type="PROSITE" id="PS51569">
    <property type="entry name" value="DOT1"/>
    <property type="match status" value="1"/>
</dbReference>
<comment type="similarity">
    <text evidence="11">Belongs to the class I-like SAM-binding methyltransferase superfamily. DOT1 family.</text>
</comment>
<dbReference type="InterPro" id="IPR030445">
    <property type="entry name" value="H3-K79_meTrfase"/>
</dbReference>
<keyword evidence="5 11" id="KW-0808">Transferase</keyword>
<accession>A0A8H5M9Y9</accession>
<evidence type="ECO:0000313" key="15">
    <source>
        <dbReference type="Proteomes" id="UP000518752"/>
    </source>
</evidence>
<evidence type="ECO:0000259" key="13">
    <source>
        <dbReference type="PROSITE" id="PS51569"/>
    </source>
</evidence>
<evidence type="ECO:0000256" key="8">
    <source>
        <dbReference type="ARBA" id="ARBA00023242"/>
    </source>
</evidence>
<evidence type="ECO:0000256" key="5">
    <source>
        <dbReference type="ARBA" id="ARBA00022679"/>
    </source>
</evidence>
<evidence type="ECO:0000256" key="6">
    <source>
        <dbReference type="ARBA" id="ARBA00022691"/>
    </source>
</evidence>
<evidence type="ECO:0000256" key="3">
    <source>
        <dbReference type="ARBA" id="ARBA00020987"/>
    </source>
</evidence>